<dbReference type="InterPro" id="IPR012320">
    <property type="entry name" value="SHD_dom"/>
</dbReference>
<keyword evidence="5" id="KW-0677">Repeat</keyword>
<dbReference type="HOGENOM" id="CLU_004674_0_0_1"/>
<dbReference type="InterPro" id="IPR011993">
    <property type="entry name" value="PH-like_dom_sf"/>
</dbReference>
<dbReference type="EnsemblMetazoa" id="SMAR012145-RA">
    <property type="protein sequence ID" value="SMAR012145-PA"/>
    <property type="gene ID" value="SMAR012145"/>
</dbReference>
<dbReference type="GO" id="GO:0005737">
    <property type="term" value="C:cytoplasm"/>
    <property type="evidence" value="ECO:0007669"/>
    <property type="project" value="UniProtKB-SubCell"/>
</dbReference>
<feature type="compositionally biased region" description="Acidic residues" evidence="6">
    <location>
        <begin position="806"/>
        <end position="816"/>
    </location>
</feature>
<dbReference type="eggNOG" id="KOG2677">
    <property type="taxonomic scope" value="Eukaryota"/>
</dbReference>
<feature type="region of interest" description="Disordered" evidence="6">
    <location>
        <begin position="491"/>
        <end position="523"/>
    </location>
</feature>
<dbReference type="PROSITE" id="PS51072">
    <property type="entry name" value="MHD"/>
    <property type="match status" value="1"/>
</dbReference>
<dbReference type="Proteomes" id="UP000014500">
    <property type="component" value="Unassembled WGS sequence"/>
</dbReference>
<keyword evidence="10" id="KW-1185">Reference proteome</keyword>
<reference evidence="10" key="1">
    <citation type="submission" date="2011-05" db="EMBL/GenBank/DDBJ databases">
        <authorList>
            <person name="Richards S.R."/>
            <person name="Qu J."/>
            <person name="Jiang H."/>
            <person name="Jhangiani S.N."/>
            <person name="Agravi P."/>
            <person name="Goodspeed R."/>
            <person name="Gross S."/>
            <person name="Mandapat C."/>
            <person name="Jackson L."/>
            <person name="Mathew T."/>
            <person name="Pu L."/>
            <person name="Thornton R."/>
            <person name="Saada N."/>
            <person name="Wilczek-Boney K.B."/>
            <person name="Lee S."/>
            <person name="Kovar C."/>
            <person name="Wu Y."/>
            <person name="Scherer S.E."/>
            <person name="Worley K.C."/>
            <person name="Muzny D.M."/>
            <person name="Gibbs R."/>
        </authorList>
    </citation>
    <scope>NUCLEOTIDE SEQUENCE</scope>
    <source>
        <strain evidence="10">Brora</strain>
    </source>
</reference>
<evidence type="ECO:0000259" key="8">
    <source>
        <dbReference type="PROSITE" id="PS51072"/>
    </source>
</evidence>
<feature type="compositionally biased region" description="Polar residues" evidence="6">
    <location>
        <begin position="208"/>
        <end position="220"/>
    </location>
</feature>
<feature type="region of interest" description="Disordered" evidence="6">
    <location>
        <begin position="700"/>
        <end position="725"/>
    </location>
</feature>
<evidence type="ECO:0000259" key="7">
    <source>
        <dbReference type="PROSITE" id="PS51070"/>
    </source>
</evidence>
<dbReference type="EMBL" id="JH432116">
    <property type="status" value="NOT_ANNOTATED_CDS"/>
    <property type="molecule type" value="Genomic_DNA"/>
</dbReference>
<evidence type="ECO:0000256" key="5">
    <source>
        <dbReference type="ARBA" id="ARBA00022737"/>
    </source>
</evidence>
<dbReference type="PhylomeDB" id="T1JEA4"/>
<dbReference type="SUPFAM" id="SSF50729">
    <property type="entry name" value="PH domain-like"/>
    <property type="match status" value="1"/>
</dbReference>
<dbReference type="SUPFAM" id="SSF49447">
    <property type="entry name" value="Second domain of Mu2 adaptin subunit (ap50) of ap2 adaptor"/>
    <property type="match status" value="1"/>
</dbReference>
<feature type="domain" description="MHD" evidence="8">
    <location>
        <begin position="1107"/>
        <end position="1417"/>
    </location>
</feature>
<feature type="compositionally biased region" description="Acidic residues" evidence="6">
    <location>
        <begin position="222"/>
        <end position="231"/>
    </location>
</feature>
<evidence type="ECO:0000256" key="2">
    <source>
        <dbReference type="ARBA" id="ARBA00005579"/>
    </source>
</evidence>
<dbReference type="Pfam" id="PF00928">
    <property type="entry name" value="Adap_comp_sub"/>
    <property type="match status" value="1"/>
</dbReference>
<evidence type="ECO:0000313" key="10">
    <source>
        <dbReference type="Proteomes" id="UP000014500"/>
    </source>
</evidence>
<reference evidence="9" key="2">
    <citation type="submission" date="2015-02" db="UniProtKB">
        <authorList>
            <consortium name="EnsemblMetazoa"/>
        </authorList>
    </citation>
    <scope>IDENTIFICATION</scope>
</reference>
<feature type="region of interest" description="Disordered" evidence="6">
    <location>
        <begin position="746"/>
        <end position="821"/>
    </location>
</feature>
<dbReference type="InterPro" id="IPR028565">
    <property type="entry name" value="MHD"/>
</dbReference>
<dbReference type="PROSITE" id="PS51070">
    <property type="entry name" value="SHD"/>
    <property type="match status" value="1"/>
</dbReference>
<sequence length="1451" mass="161032">MTHGYELLELPLPYCLHPNITPCVGKGLELPCNYTFDEPVKHVAALKRGKVVQEMNFIKKKIKGSKKGLHDDDDDFDPNQFFPPATRPEGAPKDWVPYEERLDEQSEEWLAYKQLTSRITETLQKTQDNLTKIVAHSTVPAEAIPENPLWPGFEHSSAKPPPPRPPPPNNQNAAPPRPPPPASSGFAEDPFGDLLADSKENANGFGFASSNNFAFENSEQYVFEDDDDDDYGIQPLKDDGVDPFDTSFVDVQSSIARTQVRARPRARDRSDSTDLAIRKPSIGAKRPKVPEVPAASIADKDPFVHSQILGSTQTSRRESLDIMNPYIPPTSRSKSPNPFLSNSPCEPSATNPFLNGSVDLFSVSAPTNLIDEPSCGNPFAAATSNSESVNDFLGPPVPPPPKKRPSLADDLFGLDTILDPFGDVVAPAPAHNSGAGSGDLFDLNDTLTSAISTSTEQKTDKYDFFSAISPPSAQPAMDINSSLFGQNDAWSEVESNSKVQEPPLGSAGESRRQSSQFGSRRDSNLEQMIANKFGIEKPSVNPPIDVFDAFDSIMQPMNTFDGLPPAQPKIRIEIPVELKQNADVFEALGQRGPKTPVEPLTGFDPPTPCPEDSDFFNLESQIAEASSTAFAEASSTDFVDASPTAFAEAPSAAFEEAPTTAFAETSSTAIAVDEIPIEEENKGEMEKFTPDHLSIDETQEDFNSKEEDSGVSVSETIESPPKASTDNAAFDAFEARFQSTSMVTTSNEDHYDPFGGSSTHKPLETGSQGFGLMDEFDPFLSMTEPPAVPQPSPRFPQSNQQKIYQEEEDSDSDDSGPDFSIFIKPKMRDMSEVPMQLGLPPVLLPPPPKSPVRSPAHTTSAPRLNPFDSSGGGTTNNLSFGEDDLDDLMEIQAKPQLPDLAELKDFPTPTTVSSTKEMERMESQESLGSVLFDEDDTEPLEDFPPKYEGTGWAMVLRQPNKKKITGQRFWKKVFVRLSDHVLHLFNSPDDKDPFQELPLQACYSVSEISAQQFDQYGKIFTLKLQYVFYRERVGVRPGQITKVAQGQITSFGQLAKLGLPLEHAPQVSQLLKLGCQDYTDLKVFARQVEDALFHIAAHRDRALTYKTEEIQVTVQDETYCDVAKSGHVNKQLARVRVFFLAFISGMPDVEVGLNDLPKKGKEVVGRYDIIPVVTEEWIRLENLEFHTVISQAEFDKTRNIKFHPPDACFFELLRFRVRPPKVRELPLQVKSVLAVDGNRIELRIDVLVPGYSSRKHGQVPCEDISFRYLLPECWIYLFRVEKHFRYGSLKSASRKPGKIKGLERLMGATQSSETSLIEVSTGQAKYEHHHRSIVWRVPRLPKEGQGAYTEHSFVCRFELTSYDQMPEELDNYVYVEFTMPACFVSHTTVRSVSVSNQNPPEKHVRYISKCEYRVEVERVNKFAENVYVSAAAVNRSPQRPPSSASSSSPHI</sequence>
<dbReference type="InterPro" id="IPR036168">
    <property type="entry name" value="AP2_Mu_C_sf"/>
</dbReference>
<dbReference type="FunFam" id="2.60.40.1170:FF:000022">
    <property type="entry name" value="AP-1 complex subunit mu"/>
    <property type="match status" value="1"/>
</dbReference>
<evidence type="ECO:0000313" key="9">
    <source>
        <dbReference type="EnsemblMetazoa" id="SMAR012145-PA"/>
    </source>
</evidence>
<evidence type="ECO:0008006" key="11">
    <source>
        <dbReference type="Google" id="ProtNLM"/>
    </source>
</evidence>
<evidence type="ECO:0000256" key="3">
    <source>
        <dbReference type="ARBA" id="ARBA00022490"/>
    </source>
</evidence>
<accession>T1JEA4</accession>
<feature type="region of interest" description="Disordered" evidence="6">
    <location>
        <begin position="842"/>
        <end position="882"/>
    </location>
</feature>
<evidence type="ECO:0000256" key="4">
    <source>
        <dbReference type="ARBA" id="ARBA00022583"/>
    </source>
</evidence>
<feature type="region of interest" description="Disordered" evidence="6">
    <location>
        <begin position="145"/>
        <end position="300"/>
    </location>
</feature>
<evidence type="ECO:0000256" key="6">
    <source>
        <dbReference type="SAM" id="MobiDB-lite"/>
    </source>
</evidence>
<dbReference type="GO" id="GO:0006897">
    <property type="term" value="P:endocytosis"/>
    <property type="evidence" value="ECO:0007669"/>
    <property type="project" value="UniProtKB-KW"/>
</dbReference>
<feature type="domain" description="SHD" evidence="7">
    <location>
        <begin position="951"/>
        <end position="1103"/>
    </location>
</feature>
<comment type="similarity">
    <text evidence="2">Belongs to the Stoned B family.</text>
</comment>
<feature type="compositionally biased region" description="Polar residues" evidence="6">
    <location>
        <begin position="711"/>
        <end position="725"/>
    </location>
</feature>
<dbReference type="Gene3D" id="2.30.29.30">
    <property type="entry name" value="Pleckstrin-homology domain (PH domain)/Phosphotyrosine-binding domain (PTB)"/>
    <property type="match status" value="1"/>
</dbReference>
<protein>
    <recommendedName>
        <fullName evidence="11">MHD domain-containing protein</fullName>
    </recommendedName>
</protein>
<feature type="compositionally biased region" description="Pro residues" evidence="6">
    <location>
        <begin position="159"/>
        <end position="182"/>
    </location>
</feature>
<dbReference type="FunFam" id="2.60.40.1170:FF:000018">
    <property type="entry name" value="stonin-2 isoform X2"/>
    <property type="match status" value="1"/>
</dbReference>
<dbReference type="PANTHER" id="PTHR10529">
    <property type="entry name" value="AP COMPLEX SUBUNIT MU"/>
    <property type="match status" value="1"/>
</dbReference>
<dbReference type="Gene3D" id="2.60.40.1170">
    <property type="entry name" value="Mu homology domain, subdomain B"/>
    <property type="match status" value="1"/>
</dbReference>
<dbReference type="STRING" id="126957.T1JEA4"/>
<proteinExistence type="inferred from homology"/>
<organism evidence="9 10">
    <name type="scientific">Strigamia maritima</name>
    <name type="common">European centipede</name>
    <name type="synonym">Geophilus maritimus</name>
    <dbReference type="NCBI Taxonomy" id="126957"/>
    <lineage>
        <taxon>Eukaryota</taxon>
        <taxon>Metazoa</taxon>
        <taxon>Ecdysozoa</taxon>
        <taxon>Arthropoda</taxon>
        <taxon>Myriapoda</taxon>
        <taxon>Chilopoda</taxon>
        <taxon>Pleurostigmophora</taxon>
        <taxon>Geophilomorpha</taxon>
        <taxon>Linotaeniidae</taxon>
        <taxon>Strigamia</taxon>
    </lineage>
</organism>
<keyword evidence="3" id="KW-0963">Cytoplasm</keyword>
<keyword evidence="4" id="KW-0254">Endocytosis</keyword>
<dbReference type="InterPro" id="IPR050431">
    <property type="entry name" value="Adaptor_comp_med_subunit"/>
</dbReference>
<name>T1JEA4_STRMM</name>
<evidence type="ECO:0000256" key="1">
    <source>
        <dbReference type="ARBA" id="ARBA00004496"/>
    </source>
</evidence>
<comment type="subcellular location">
    <subcellularLocation>
        <location evidence="1">Cytoplasm</location>
    </subcellularLocation>
</comment>